<sequence>MTASQGNSAASSTVTVTAAMNGTNDATKVDVKNEASEGDLADDDKYILSRSATIAPTEPRTSTSIAVAGAAAASSKERDTGFGIPLTKFRSLEPVISPAAPLARILSGPRDSTDGGQYVNTYLGRGTAQDPYLVDWLAGERANPYNWSNGYRWIVTITIAVATLCISFASSSYSGGLDDIEKRFGVSTEVGILGISLYVVGFGVGPLVWAPLSEIYGRTLAFSVSYPIFTIFNIVGAVAQNMETILVARFLAGTFGSAPITNAGGQVSDMWAAHERALATSVFSLAPFLGPVFGPIVGGFVGEAKGFRWVFWVQFFFALVCFIVSMIVVPETYAPTLLRRKAKKLQAEADAAGTGEFFIAKYDKVKRTKAEVLKTNLKRPFQLLASELIVACLGIYGMIVYGTLYLFFEAFPIVFREYRGWSLGISGLAFIGIGVGLVIGNLLTPFVNRFYKQACDKAAARGEKVAPEARLVGCSIGACLLPIGLFWFAWTSTPNIHFIVPMLAAVPFGCGFLLIFTGMQLYLIDAYALFAASALASNAVLRSLAGAAFPLFAVQMYDNLGLQWAGTLVAFLSLACTPMPFLFFRYGAVLRRNSKYAPSGLASKESTDSALEPEYAADAGESQGVEAKRIGENMV</sequence>
<keyword evidence="9" id="KW-1185">Reference proteome</keyword>
<comment type="caution">
    <text evidence="8">The sequence shown here is derived from an EMBL/GenBank/DDBJ whole genome shotgun (WGS) entry which is preliminary data.</text>
</comment>
<feature type="transmembrane region" description="Helical" evidence="6">
    <location>
        <begin position="219"/>
        <end position="239"/>
    </location>
</feature>
<evidence type="ECO:0000256" key="1">
    <source>
        <dbReference type="ARBA" id="ARBA00004141"/>
    </source>
</evidence>
<feature type="transmembrane region" description="Helical" evidence="6">
    <location>
        <begin position="151"/>
        <end position="170"/>
    </location>
</feature>
<dbReference type="RefSeq" id="XP_028477350.1">
    <property type="nucleotide sequence ID" value="XM_028622458.1"/>
</dbReference>
<feature type="transmembrane region" description="Helical" evidence="6">
    <location>
        <begin position="190"/>
        <end position="212"/>
    </location>
</feature>
<keyword evidence="2 6" id="KW-0812">Transmembrane</keyword>
<protein>
    <recommendedName>
        <fullName evidence="7">Major facilitator superfamily (MFS) profile domain-containing protein</fullName>
    </recommendedName>
</protein>
<feature type="transmembrane region" description="Helical" evidence="6">
    <location>
        <begin position="309"/>
        <end position="334"/>
    </location>
</feature>
<dbReference type="PROSITE" id="PS50850">
    <property type="entry name" value="MFS"/>
    <property type="match status" value="1"/>
</dbReference>
<evidence type="ECO:0000313" key="9">
    <source>
        <dbReference type="Proteomes" id="UP000279236"/>
    </source>
</evidence>
<dbReference type="Pfam" id="PF07690">
    <property type="entry name" value="MFS_1"/>
    <property type="match status" value="1"/>
</dbReference>
<dbReference type="GO" id="GO:0022857">
    <property type="term" value="F:transmembrane transporter activity"/>
    <property type="evidence" value="ECO:0007669"/>
    <property type="project" value="InterPro"/>
</dbReference>
<comment type="subcellular location">
    <subcellularLocation>
        <location evidence="1">Membrane</location>
        <topology evidence="1">Multi-pass membrane protein</topology>
    </subcellularLocation>
</comment>
<dbReference type="AlphaFoldDB" id="A0A427XWZ0"/>
<evidence type="ECO:0000256" key="6">
    <source>
        <dbReference type="SAM" id="Phobius"/>
    </source>
</evidence>
<feature type="region of interest" description="Disordered" evidence="5">
    <location>
        <begin position="599"/>
        <end position="635"/>
    </location>
</feature>
<dbReference type="InterPro" id="IPR011701">
    <property type="entry name" value="MFS"/>
</dbReference>
<dbReference type="Proteomes" id="UP000279236">
    <property type="component" value="Unassembled WGS sequence"/>
</dbReference>
<organism evidence="8 9">
    <name type="scientific">Apiotrichum porosum</name>
    <dbReference type="NCBI Taxonomy" id="105984"/>
    <lineage>
        <taxon>Eukaryota</taxon>
        <taxon>Fungi</taxon>
        <taxon>Dikarya</taxon>
        <taxon>Basidiomycota</taxon>
        <taxon>Agaricomycotina</taxon>
        <taxon>Tremellomycetes</taxon>
        <taxon>Trichosporonales</taxon>
        <taxon>Trichosporonaceae</taxon>
        <taxon>Apiotrichum</taxon>
    </lineage>
</organism>
<dbReference type="GeneID" id="39591625"/>
<gene>
    <name evidence="8" type="ORF">EHS24_007082</name>
</gene>
<dbReference type="SUPFAM" id="SSF103473">
    <property type="entry name" value="MFS general substrate transporter"/>
    <property type="match status" value="1"/>
</dbReference>
<proteinExistence type="predicted"/>
<feature type="transmembrane region" description="Helical" evidence="6">
    <location>
        <begin position="528"/>
        <end position="552"/>
    </location>
</feature>
<dbReference type="FunFam" id="1.20.1250.20:FF:000011">
    <property type="entry name" value="MFS multidrug transporter, putative"/>
    <property type="match status" value="1"/>
</dbReference>
<evidence type="ECO:0000256" key="3">
    <source>
        <dbReference type="ARBA" id="ARBA00022989"/>
    </source>
</evidence>
<feature type="transmembrane region" description="Helical" evidence="6">
    <location>
        <begin position="277"/>
        <end position="297"/>
    </location>
</feature>
<keyword evidence="3 6" id="KW-1133">Transmembrane helix</keyword>
<feature type="transmembrane region" description="Helical" evidence="6">
    <location>
        <begin position="388"/>
        <end position="408"/>
    </location>
</feature>
<feature type="transmembrane region" description="Helical" evidence="6">
    <location>
        <begin position="496"/>
        <end position="516"/>
    </location>
</feature>
<feature type="transmembrane region" description="Helical" evidence="6">
    <location>
        <begin position="420"/>
        <end position="443"/>
    </location>
</feature>
<feature type="transmembrane region" description="Helical" evidence="6">
    <location>
        <begin position="245"/>
        <end position="265"/>
    </location>
</feature>
<evidence type="ECO:0000256" key="5">
    <source>
        <dbReference type="SAM" id="MobiDB-lite"/>
    </source>
</evidence>
<dbReference type="CDD" id="cd17323">
    <property type="entry name" value="MFS_Tpo1_MDR_like"/>
    <property type="match status" value="1"/>
</dbReference>
<dbReference type="EMBL" id="RSCE01000004">
    <property type="protein sequence ID" value="RSH83398.1"/>
    <property type="molecule type" value="Genomic_DNA"/>
</dbReference>
<evidence type="ECO:0000259" key="7">
    <source>
        <dbReference type="PROSITE" id="PS50850"/>
    </source>
</evidence>
<dbReference type="STRING" id="105984.A0A427XWZ0"/>
<name>A0A427XWZ0_9TREE</name>
<keyword evidence="4 6" id="KW-0472">Membrane</keyword>
<dbReference type="OrthoDB" id="9986881at2759"/>
<feature type="transmembrane region" description="Helical" evidence="6">
    <location>
        <begin position="471"/>
        <end position="490"/>
    </location>
</feature>
<dbReference type="PANTHER" id="PTHR23502">
    <property type="entry name" value="MAJOR FACILITATOR SUPERFAMILY"/>
    <property type="match status" value="1"/>
</dbReference>
<feature type="transmembrane region" description="Helical" evidence="6">
    <location>
        <begin position="564"/>
        <end position="584"/>
    </location>
</feature>
<dbReference type="PANTHER" id="PTHR23502:SF184">
    <property type="entry name" value="MAJOR FACILITATOR SUPERFAMILY (MFS) PROFILE DOMAIN-CONTAINING PROTEIN"/>
    <property type="match status" value="1"/>
</dbReference>
<dbReference type="Gene3D" id="1.20.1250.20">
    <property type="entry name" value="MFS general substrate transporter like domains"/>
    <property type="match status" value="1"/>
</dbReference>
<dbReference type="InterPro" id="IPR036259">
    <property type="entry name" value="MFS_trans_sf"/>
</dbReference>
<evidence type="ECO:0000313" key="8">
    <source>
        <dbReference type="EMBL" id="RSH83398.1"/>
    </source>
</evidence>
<evidence type="ECO:0000256" key="2">
    <source>
        <dbReference type="ARBA" id="ARBA00022692"/>
    </source>
</evidence>
<evidence type="ECO:0000256" key="4">
    <source>
        <dbReference type="ARBA" id="ARBA00023136"/>
    </source>
</evidence>
<accession>A0A427XWZ0</accession>
<reference evidence="8 9" key="1">
    <citation type="submission" date="2018-11" db="EMBL/GenBank/DDBJ databases">
        <title>Genome sequence of Apiotrichum porosum DSM 27194.</title>
        <authorList>
            <person name="Aliyu H."/>
            <person name="Gorte O."/>
            <person name="Ochsenreither K."/>
        </authorList>
    </citation>
    <scope>NUCLEOTIDE SEQUENCE [LARGE SCALE GENOMIC DNA]</scope>
    <source>
        <strain evidence="8 9">DSM 27194</strain>
    </source>
</reference>
<dbReference type="GO" id="GO:0005886">
    <property type="term" value="C:plasma membrane"/>
    <property type="evidence" value="ECO:0007669"/>
    <property type="project" value="TreeGrafter"/>
</dbReference>
<feature type="compositionally biased region" description="Basic and acidic residues" evidence="5">
    <location>
        <begin position="626"/>
        <end position="635"/>
    </location>
</feature>
<feature type="domain" description="Major facilitator superfamily (MFS) profile" evidence="7">
    <location>
        <begin position="155"/>
        <end position="593"/>
    </location>
</feature>
<dbReference type="InterPro" id="IPR020846">
    <property type="entry name" value="MFS_dom"/>
</dbReference>